<accession>A0A3G6J3F0</accession>
<dbReference type="AlphaFoldDB" id="A0A3G6J3F0"/>
<dbReference type="GO" id="GO:0004722">
    <property type="term" value="F:protein serine/threonine phosphatase activity"/>
    <property type="evidence" value="ECO:0007669"/>
    <property type="project" value="UniProtKB-EC"/>
</dbReference>
<dbReference type="SUPFAM" id="SSF81606">
    <property type="entry name" value="PP2C-like"/>
    <property type="match status" value="1"/>
</dbReference>
<feature type="region of interest" description="Disordered" evidence="1">
    <location>
        <begin position="461"/>
        <end position="546"/>
    </location>
</feature>
<feature type="region of interest" description="Disordered" evidence="1">
    <location>
        <begin position="242"/>
        <end position="317"/>
    </location>
</feature>
<dbReference type="EMBL" id="CP033896">
    <property type="protein sequence ID" value="AZA12462.1"/>
    <property type="molecule type" value="Genomic_DNA"/>
</dbReference>
<feature type="compositionally biased region" description="Basic and acidic residues" evidence="1">
    <location>
        <begin position="525"/>
        <end position="546"/>
    </location>
</feature>
<dbReference type="SMART" id="SM00331">
    <property type="entry name" value="PP2C_SIG"/>
    <property type="match status" value="1"/>
</dbReference>
<feature type="domain" description="PPM-type phosphatase" evidence="3">
    <location>
        <begin position="6"/>
        <end position="236"/>
    </location>
</feature>
<reference evidence="4 5" key="1">
    <citation type="submission" date="2018-11" db="EMBL/GenBank/DDBJ databases">
        <authorList>
            <person name="Kleinhagauer T."/>
            <person name="Glaeser S.P."/>
            <person name="Spergser J."/>
            <person name="Ruckert C."/>
            <person name="Kaempfer P."/>
            <person name="Busse H.-J."/>
        </authorList>
    </citation>
    <scope>NUCLEOTIDE SEQUENCE [LARGE SCALE GENOMIC DNA]</scope>
    <source>
        <strain evidence="4 5">200CH</strain>
    </source>
</reference>
<feature type="transmembrane region" description="Helical" evidence="2">
    <location>
        <begin position="327"/>
        <end position="346"/>
    </location>
</feature>
<evidence type="ECO:0000313" key="4">
    <source>
        <dbReference type="EMBL" id="AZA12462.1"/>
    </source>
</evidence>
<dbReference type="CDD" id="cd00143">
    <property type="entry name" value="PP2Cc"/>
    <property type="match status" value="1"/>
</dbReference>
<dbReference type="PROSITE" id="PS51746">
    <property type="entry name" value="PPM_2"/>
    <property type="match status" value="1"/>
</dbReference>
<gene>
    <name evidence="4" type="primary">pstP</name>
    <name evidence="4" type="ORF">CCHOA_00150</name>
</gene>
<dbReference type="RefSeq" id="WP_206425799.1">
    <property type="nucleotide sequence ID" value="NZ_CP033896.1"/>
</dbReference>
<dbReference type="InterPro" id="IPR036457">
    <property type="entry name" value="PPM-type-like_dom_sf"/>
</dbReference>
<evidence type="ECO:0000313" key="5">
    <source>
        <dbReference type="Proteomes" id="UP000269019"/>
    </source>
</evidence>
<dbReference type="InterPro" id="IPR001932">
    <property type="entry name" value="PPM-type_phosphatase-like_dom"/>
</dbReference>
<name>A0A3G6J3F0_9CORY</name>
<keyword evidence="2" id="KW-0812">Transmembrane</keyword>
<dbReference type="SMART" id="SM00332">
    <property type="entry name" value="PP2Cc"/>
    <property type="match status" value="1"/>
</dbReference>
<evidence type="ECO:0000259" key="3">
    <source>
        <dbReference type="PROSITE" id="PS51746"/>
    </source>
</evidence>
<evidence type="ECO:0000256" key="1">
    <source>
        <dbReference type="SAM" id="MobiDB-lite"/>
    </source>
</evidence>
<organism evidence="4 5">
    <name type="scientific">Corynebacterium choanae</name>
    <dbReference type="NCBI Taxonomy" id="1862358"/>
    <lineage>
        <taxon>Bacteria</taxon>
        <taxon>Bacillati</taxon>
        <taxon>Actinomycetota</taxon>
        <taxon>Actinomycetes</taxon>
        <taxon>Mycobacteriales</taxon>
        <taxon>Corynebacteriaceae</taxon>
        <taxon>Corynebacterium</taxon>
    </lineage>
</organism>
<dbReference type="Proteomes" id="UP000269019">
    <property type="component" value="Chromosome"/>
</dbReference>
<evidence type="ECO:0000256" key="2">
    <source>
        <dbReference type="SAM" id="Phobius"/>
    </source>
</evidence>
<feature type="compositionally biased region" description="Low complexity" evidence="1">
    <location>
        <begin position="474"/>
        <end position="524"/>
    </location>
</feature>
<feature type="compositionally biased region" description="Low complexity" evidence="1">
    <location>
        <begin position="278"/>
        <end position="304"/>
    </location>
</feature>
<dbReference type="EC" id="3.1.3.16" evidence="4"/>
<feature type="compositionally biased region" description="Basic and acidic residues" evidence="1">
    <location>
        <begin position="461"/>
        <end position="473"/>
    </location>
</feature>
<keyword evidence="4" id="KW-0378">Hydrolase</keyword>
<keyword evidence="2" id="KW-0472">Membrane</keyword>
<keyword evidence="5" id="KW-1185">Reference proteome</keyword>
<dbReference type="Gene3D" id="3.60.40.10">
    <property type="entry name" value="PPM-type phosphatase domain"/>
    <property type="match status" value="1"/>
</dbReference>
<protein>
    <submittedName>
        <fullName evidence="4">PP2C-family Ser/Thr phosphatase</fullName>
        <ecNumber evidence="4">3.1.3.16</ecNumber>
    </submittedName>
</protein>
<dbReference type="Pfam" id="PF13672">
    <property type="entry name" value="PP2C_2"/>
    <property type="match status" value="1"/>
</dbReference>
<sequence length="546" mass="57035" precursor="true">MSLRFDYAICSDRGLVRGNNEDSAYAGPHLIALADGMGGHAAGEVASQLMINKLRVLDADPEDNDMLALLGSVADDGSRAIARHVRANPQTNGMGTTLTALMSNGSQLGLIHVGDSRGFRLREGKLTQITVDDTLVQQMVQRGEIQPEDVSTHPRRSLLLKAYDGRAVEPHLETMTPQVGDRYLLCSDGLTDPVSASTIEEALHNAATPQAACDRLVELALRSGGPDNVTVVVADIVDADIPGDHPLPVTPVTAGALNADEPEKARPDTAAGRAAVMTAGNAATPGAAPGRTPAAAATTDATAGSQPQQLTAGSDTAKRRRRSWPMILALVLAVVLLGVTATGWWVNTQVKDQYFVTTNDDGVVMVQQGVQLSLFGHDFFSPYQATCLDDNDRVSLTEVAAVENNTLLPEGCVLFTRDDLQPADREKIAGLTAGTYDEIVGQVQWLASRALPLCVTRTDETNAAAEDKSDKAAAADQSKTASTSASTTATSSTATPSTTAATTASDSSSVAASTSATSSSSTTARGRDGDRTQPGVDCRKAGDTVR</sequence>
<proteinExistence type="predicted"/>
<keyword evidence="2" id="KW-1133">Transmembrane helix</keyword>
<dbReference type="KEGG" id="ccho:CCHOA_00150"/>
<feature type="compositionally biased region" description="Polar residues" evidence="1">
    <location>
        <begin position="305"/>
        <end position="314"/>
    </location>
</feature>